<proteinExistence type="predicted"/>
<evidence type="ECO:0000313" key="2">
    <source>
        <dbReference type="Proteomes" id="UP001497535"/>
    </source>
</evidence>
<accession>A0ACB1A683</accession>
<organism evidence="1 2">
    <name type="scientific">Meloidogyne enterolobii</name>
    <name type="common">Root-knot nematode worm</name>
    <name type="synonym">Meloidogyne mayaguensis</name>
    <dbReference type="NCBI Taxonomy" id="390850"/>
    <lineage>
        <taxon>Eukaryota</taxon>
        <taxon>Metazoa</taxon>
        <taxon>Ecdysozoa</taxon>
        <taxon>Nematoda</taxon>
        <taxon>Chromadorea</taxon>
        <taxon>Rhabditida</taxon>
        <taxon>Tylenchina</taxon>
        <taxon>Tylenchomorpha</taxon>
        <taxon>Tylenchoidea</taxon>
        <taxon>Meloidogynidae</taxon>
        <taxon>Meloidogyninae</taxon>
        <taxon>Meloidogyne</taxon>
    </lineage>
</organism>
<reference evidence="1" key="1">
    <citation type="submission" date="2023-11" db="EMBL/GenBank/DDBJ databases">
        <authorList>
            <person name="Poullet M."/>
        </authorList>
    </citation>
    <scope>NUCLEOTIDE SEQUENCE</scope>
    <source>
        <strain evidence="1">E1834</strain>
    </source>
</reference>
<evidence type="ECO:0000313" key="1">
    <source>
        <dbReference type="EMBL" id="CAK5086668.1"/>
    </source>
</evidence>
<keyword evidence="2" id="KW-1185">Reference proteome</keyword>
<dbReference type="Proteomes" id="UP001497535">
    <property type="component" value="Unassembled WGS sequence"/>
</dbReference>
<sequence length="388" mass="46429">MSKDQKIMEHEGTKYYKEGRRWYRLVQIEEDSVPADIKNKTTKISFPQETQLDILKCLNFNQLVSFQQSSFYFKNFIDKYGKELAKKKFAKLKFRPVYDVKWEKNKSVKVERKLKFVEIEPHNYNFELSKQLKEKWKQGIDESIPMFLTMAIYKDIDIVVCELQQNYNDFYYLQLPKFPKNMKEMAIARFVFQLLFNCAFEYFEIFCILINPQIIEVLFDKTNNIPLQIHSQNAMMFDHFLNFTGNYLYTNKLTVRACVYQERDNMDFYLKLLTEEENKFSNITYDCVAGKLYNLIIKHIETAQDVTKMVKQIKFKYMCEPRIPSETEKNIRIDEASKTTKFQLSNKHNPKIKFSVTIKEPEENEFNVKDLGDDNYSVAFKAVIKRIN</sequence>
<name>A0ACB1A683_MELEN</name>
<protein>
    <submittedName>
        <fullName evidence="1">Uncharacterized protein</fullName>
    </submittedName>
</protein>
<gene>
    <name evidence="1" type="ORF">MENTE1834_LOCUS34181</name>
</gene>
<dbReference type="EMBL" id="CAVMJV010000061">
    <property type="protein sequence ID" value="CAK5086668.1"/>
    <property type="molecule type" value="Genomic_DNA"/>
</dbReference>
<comment type="caution">
    <text evidence="1">The sequence shown here is derived from an EMBL/GenBank/DDBJ whole genome shotgun (WGS) entry which is preliminary data.</text>
</comment>